<dbReference type="InterPro" id="IPR027417">
    <property type="entry name" value="P-loop_NTPase"/>
</dbReference>
<keyword evidence="3" id="KW-1185">Reference proteome</keyword>
<evidence type="ECO:0000256" key="1">
    <source>
        <dbReference type="SAM" id="Coils"/>
    </source>
</evidence>
<protein>
    <submittedName>
        <fullName evidence="2">Nucleic acid-binding Zn-ribbon protein</fullName>
    </submittedName>
</protein>
<dbReference type="RefSeq" id="WP_209602354.1">
    <property type="nucleotide sequence ID" value="NZ_JAGILA010000003.1"/>
</dbReference>
<dbReference type="Gene3D" id="3.40.50.300">
    <property type="entry name" value="P-loop containing nucleotide triphosphate hydrolases"/>
    <property type="match status" value="1"/>
</dbReference>
<accession>A0ABS4QZV2</accession>
<evidence type="ECO:0000313" key="2">
    <source>
        <dbReference type="EMBL" id="MBP2236167.1"/>
    </source>
</evidence>
<dbReference type="Proteomes" id="UP000730739">
    <property type="component" value="Unassembled WGS sequence"/>
</dbReference>
<proteinExistence type="predicted"/>
<name>A0ABS4QZV2_9HYPH</name>
<organism evidence="2 3">
    <name type="scientific">Sinorhizobium kostiense</name>
    <dbReference type="NCBI Taxonomy" id="76747"/>
    <lineage>
        <taxon>Bacteria</taxon>
        <taxon>Pseudomonadati</taxon>
        <taxon>Pseudomonadota</taxon>
        <taxon>Alphaproteobacteria</taxon>
        <taxon>Hyphomicrobiales</taxon>
        <taxon>Rhizobiaceae</taxon>
        <taxon>Sinorhizobium/Ensifer group</taxon>
        <taxon>Sinorhizobium</taxon>
    </lineage>
</organism>
<sequence length="674" mass="75751">MTLRFQRLRLRAVTSDGVYGADVPFSRGLTVLWADNTKGKSTCMQGMLYALGLERMLSPRREIPLPHAMTTYLNTDNEKRVEVLESSVSLEIANGNDQVITVNRAVKATTDTRLVTVDFGAALSGDGTGLRRQNFFVLDPGAAQREDGFHHFLEGFLGWHLPQVRRYDAPETKLYLETVFPLFWVEQKFGWSAIPAAIPTYMRIREVHKRAVEFIMDLDVYKLEVQRERIAERLAANSKEWSVVRQELERFVNRGGGRVSGLSEGPVADPAALTNAHVQLAEGTDWVPLSSVATQLRGSIAELVAQAVPAVEEQSDEVAQKLDQITQHVDQLNAERIRVHGIQQLKAADMQSLKRRIAALEDDLAKNLDVQRLQRYSGVTATLTPDRCPTCEQALVDTLLSQDALSAVMPISDNIEYIRSQKRMFEDILAREQAEENERRDQLSAIGRRLFDYYAQIRLLRSELVAPGANPSAAIIEERIRAEARLRDLEALQTIFDDALDRLGNLQEAYNALLLERAQIPTEKLSSGDHDKLNRLTSLVQDQAEDFGFSTFSPAELSISQDSYRPEKEGFEIGFETSASDAIRLKWAYQLGLLELASDKSTNHPGVLVFDEPRQQSSSRPSFQNLLKRASVAKKRNQQVIFSTSDDLETLKSITSSIDCEEVIFPGYILQKLE</sequence>
<feature type="coiled-coil region" evidence="1">
    <location>
        <begin position="315"/>
        <end position="370"/>
    </location>
</feature>
<evidence type="ECO:0000313" key="3">
    <source>
        <dbReference type="Proteomes" id="UP000730739"/>
    </source>
</evidence>
<gene>
    <name evidence="2" type="ORF">J2Z31_002681</name>
</gene>
<comment type="caution">
    <text evidence="2">The sequence shown here is derived from an EMBL/GenBank/DDBJ whole genome shotgun (WGS) entry which is preliminary data.</text>
</comment>
<keyword evidence="1" id="KW-0175">Coiled coil</keyword>
<dbReference type="EMBL" id="JAGILA010000003">
    <property type="protein sequence ID" value="MBP2236167.1"/>
    <property type="molecule type" value="Genomic_DNA"/>
</dbReference>
<dbReference type="SUPFAM" id="SSF52540">
    <property type="entry name" value="P-loop containing nucleoside triphosphate hydrolases"/>
    <property type="match status" value="1"/>
</dbReference>
<reference evidence="2 3" key="1">
    <citation type="submission" date="2021-03" db="EMBL/GenBank/DDBJ databases">
        <title>Genomic Encyclopedia of Type Strains, Phase IV (KMG-IV): sequencing the most valuable type-strain genomes for metagenomic binning, comparative biology and taxonomic classification.</title>
        <authorList>
            <person name="Goeker M."/>
        </authorList>
    </citation>
    <scope>NUCLEOTIDE SEQUENCE [LARGE SCALE GENOMIC DNA]</scope>
    <source>
        <strain evidence="2 3">DSM 13372</strain>
    </source>
</reference>